<dbReference type="Pfam" id="PF08487">
    <property type="entry name" value="VIT"/>
    <property type="match status" value="1"/>
</dbReference>
<comment type="caution">
    <text evidence="4">The sequence shown here is derived from an EMBL/GenBank/DDBJ whole genome shotgun (WGS) entry which is preliminary data.</text>
</comment>
<keyword evidence="5" id="KW-1185">Reference proteome</keyword>
<dbReference type="EMBL" id="JANAWD010000011">
    <property type="protein sequence ID" value="KAJ3491506.1"/>
    <property type="molecule type" value="Genomic_DNA"/>
</dbReference>
<dbReference type="Pfam" id="PF13768">
    <property type="entry name" value="VWA_3"/>
    <property type="match status" value="1"/>
</dbReference>
<evidence type="ECO:0000313" key="5">
    <source>
        <dbReference type="Proteomes" id="UP001212997"/>
    </source>
</evidence>
<dbReference type="PROSITE" id="PS51468">
    <property type="entry name" value="VIT"/>
    <property type="match status" value="1"/>
</dbReference>
<dbReference type="AlphaFoldDB" id="A0AAD5YLS7"/>
<accession>A0AAD5YLS7</accession>
<organism evidence="4 5">
    <name type="scientific">Meripilus lineatus</name>
    <dbReference type="NCBI Taxonomy" id="2056292"/>
    <lineage>
        <taxon>Eukaryota</taxon>
        <taxon>Fungi</taxon>
        <taxon>Dikarya</taxon>
        <taxon>Basidiomycota</taxon>
        <taxon>Agaricomycotina</taxon>
        <taxon>Agaricomycetes</taxon>
        <taxon>Polyporales</taxon>
        <taxon>Meripilaceae</taxon>
        <taxon>Meripilus</taxon>
    </lineage>
</organism>
<feature type="compositionally biased region" description="Acidic residues" evidence="1">
    <location>
        <begin position="630"/>
        <end position="640"/>
    </location>
</feature>
<proteinExistence type="predicted"/>
<dbReference type="PANTHER" id="PTHR45737:SF6">
    <property type="entry name" value="VON WILLEBRAND FACTOR A DOMAIN-CONTAINING PROTEIN 5A"/>
    <property type="match status" value="1"/>
</dbReference>
<dbReference type="SUPFAM" id="SSF53300">
    <property type="entry name" value="vWA-like"/>
    <property type="match status" value="1"/>
</dbReference>
<gene>
    <name evidence="4" type="ORF">NLI96_g647</name>
</gene>
<feature type="region of interest" description="Disordered" evidence="1">
    <location>
        <begin position="601"/>
        <end position="640"/>
    </location>
</feature>
<dbReference type="InterPro" id="IPR013694">
    <property type="entry name" value="VIT"/>
</dbReference>
<dbReference type="Gene3D" id="3.40.50.410">
    <property type="entry name" value="von Willebrand factor, type A domain"/>
    <property type="match status" value="1"/>
</dbReference>
<dbReference type="InterPro" id="IPR036465">
    <property type="entry name" value="vWFA_dom_sf"/>
</dbReference>
<dbReference type="Proteomes" id="UP001212997">
    <property type="component" value="Unassembled WGS sequence"/>
</dbReference>
<dbReference type="SMART" id="SM00609">
    <property type="entry name" value="VIT"/>
    <property type="match status" value="1"/>
</dbReference>
<dbReference type="PANTHER" id="PTHR45737">
    <property type="entry name" value="VON WILLEBRAND FACTOR A DOMAIN-CONTAINING PROTEIN 5A"/>
    <property type="match status" value="1"/>
</dbReference>
<evidence type="ECO:0000313" key="4">
    <source>
        <dbReference type="EMBL" id="KAJ3491506.1"/>
    </source>
</evidence>
<dbReference type="InterPro" id="IPR002035">
    <property type="entry name" value="VWF_A"/>
</dbReference>
<name>A0AAD5YLS7_9APHY</name>
<protein>
    <submittedName>
        <fullName evidence="4">Uncharacterized protein</fullName>
    </submittedName>
</protein>
<evidence type="ECO:0000259" key="3">
    <source>
        <dbReference type="PROSITE" id="PS51468"/>
    </source>
</evidence>
<dbReference type="SMART" id="SM00327">
    <property type="entry name" value="VWA"/>
    <property type="match status" value="1"/>
</dbReference>
<sequence>MPSAFCGIYYFKDPSTNDNVRLPLEEVQVHAYIVDVSARVTLVQVFSNASDEPTPSAKYVFPVPASAAVCAFDMRTEDGQVITGVVKEKRKAAEEHEAAKRRGRMTGLVEWSTDDAFTISLGCLPAKQRITTTLTYAISLMNDDLTDQIRFQLPMCIGERYGQVPETMLGALAPDSLSRLKFSIYIQTKGPISSVLSPSHPDLVALPYQSENSITSTNRMIARYESPEYLTQDFILTIQAQGLNEPRCFAERDEKHNAVAMHLTFVPKFDLPPIAAQEYIFLIDRSGSMMGSRIEMAKKTLVMLLRALPARGTTFNIVSFGDKDTKLFPTSKIYNQSTLSSATEHVDGMSANYGGTEIRSALENTFKTQSKTLPTSVFVLTDGDAYDIDKTLRAVSDATEKSTAKAPLRVFTLGIGFGASSAMCEGIARAGNGVCLMATEPEGILGKTSRLLRASRGPVIKNVSVDWGIQASLDPGDDDMQINQVPSTINTVYTGFQFIVTAIIKNPDYRVPREVVFRGQEGVQLKPIEIKVPVRRVELSSEDGSSTFIATLAARRLITQLENPKRYVERTAEWRQETITRIGEEYQLASRHTSFIAVGDAVSEEDQGEEPKPGHWGGPVGMALQHSASFDDDDEEEDDDDMGFGLFDDDDIPVAMAAPRFLLSPSRPPAPSPAAGSGDPVVELVRLQSFDGSFTLSNAFKQILGEDACKEGKKRKMDDHLWATLLAIVYLRKHLANQPELLGGLVEKAMEFIGGYPGVDADALVEAAEPFVT</sequence>
<reference evidence="4" key="1">
    <citation type="submission" date="2022-07" db="EMBL/GenBank/DDBJ databases">
        <title>Genome Sequence of Physisporinus lineatus.</title>
        <authorList>
            <person name="Buettner E."/>
        </authorList>
    </citation>
    <scope>NUCLEOTIDE SEQUENCE</scope>
    <source>
        <strain evidence="4">VT162</strain>
    </source>
</reference>
<feature type="domain" description="VIT" evidence="3">
    <location>
        <begin position="8"/>
        <end position="138"/>
    </location>
</feature>
<evidence type="ECO:0000256" key="1">
    <source>
        <dbReference type="SAM" id="MobiDB-lite"/>
    </source>
</evidence>
<feature type="domain" description="VWFA" evidence="2">
    <location>
        <begin position="278"/>
        <end position="473"/>
    </location>
</feature>
<evidence type="ECO:0000259" key="2">
    <source>
        <dbReference type="PROSITE" id="PS50234"/>
    </source>
</evidence>
<dbReference type="PROSITE" id="PS50234">
    <property type="entry name" value="VWFA"/>
    <property type="match status" value="1"/>
</dbReference>